<dbReference type="AlphaFoldDB" id="A0A2T3PD78"/>
<sequence length="75" mass="8306">MEINLADDNVKSCIVAVSMNENIHDNQLGAALMSAYRTQSSLFISALNNTSEFKVALDILNDEMSDFIKNSKVDH</sequence>
<organism evidence="1 2">
    <name type="scientific">Photobacterium swingsii</name>
    <dbReference type="NCBI Taxonomy" id="680026"/>
    <lineage>
        <taxon>Bacteria</taxon>
        <taxon>Pseudomonadati</taxon>
        <taxon>Pseudomonadota</taxon>
        <taxon>Gammaproteobacteria</taxon>
        <taxon>Vibrionales</taxon>
        <taxon>Vibrionaceae</taxon>
        <taxon>Photobacterium</taxon>
    </lineage>
</organism>
<accession>A0A2T3PD78</accession>
<evidence type="ECO:0000313" key="2">
    <source>
        <dbReference type="Proteomes" id="UP000240481"/>
    </source>
</evidence>
<dbReference type="STRING" id="680026.AB733_02225"/>
<dbReference type="EMBL" id="PYLZ01000001">
    <property type="protein sequence ID" value="PSW27165.1"/>
    <property type="molecule type" value="Genomic_DNA"/>
</dbReference>
<name>A0A2T3PD78_9GAMM</name>
<evidence type="ECO:0000313" key="1">
    <source>
        <dbReference type="EMBL" id="PSW27165.1"/>
    </source>
</evidence>
<gene>
    <name evidence="1" type="ORF">C9I94_04120</name>
</gene>
<proteinExistence type="predicted"/>
<comment type="caution">
    <text evidence="1">The sequence shown here is derived from an EMBL/GenBank/DDBJ whole genome shotgun (WGS) entry which is preliminary data.</text>
</comment>
<keyword evidence="2" id="KW-1185">Reference proteome</keyword>
<dbReference type="RefSeq" id="WP_048897272.1">
    <property type="nucleotide sequence ID" value="NZ_JAKJTV010000064.1"/>
</dbReference>
<dbReference type="Proteomes" id="UP000240481">
    <property type="component" value="Unassembled WGS sequence"/>
</dbReference>
<reference evidence="1 2" key="1">
    <citation type="submission" date="2018-01" db="EMBL/GenBank/DDBJ databases">
        <title>Whole genome sequencing of Histamine producing bacteria.</title>
        <authorList>
            <person name="Butler K."/>
        </authorList>
    </citation>
    <scope>NUCLEOTIDE SEQUENCE [LARGE SCALE GENOMIC DNA]</scope>
    <source>
        <strain evidence="1 2">DSM 24669</strain>
    </source>
</reference>
<protein>
    <submittedName>
        <fullName evidence="1">Uncharacterized protein</fullName>
    </submittedName>
</protein>